<feature type="transmembrane region" description="Helical" evidence="6">
    <location>
        <begin position="101"/>
        <end position="124"/>
    </location>
</feature>
<evidence type="ECO:0000256" key="1">
    <source>
        <dbReference type="ARBA" id="ARBA00004141"/>
    </source>
</evidence>
<comment type="similarity">
    <text evidence="2 6">Belongs to the 4-toluene sulfonate uptake permease (TSUP) (TC 2.A.102) family.</text>
</comment>
<comment type="subcellular location">
    <subcellularLocation>
        <location evidence="6">Cell membrane</location>
        <topology evidence="6">Multi-pass membrane protein</topology>
    </subcellularLocation>
    <subcellularLocation>
        <location evidence="1">Membrane</location>
        <topology evidence="1">Multi-pass membrane protein</topology>
    </subcellularLocation>
</comment>
<evidence type="ECO:0000256" key="4">
    <source>
        <dbReference type="ARBA" id="ARBA00022989"/>
    </source>
</evidence>
<dbReference type="RefSeq" id="WP_345426925.1">
    <property type="nucleotide sequence ID" value="NZ_AP031496.1"/>
</dbReference>
<feature type="transmembrane region" description="Helical" evidence="6">
    <location>
        <begin position="287"/>
        <end position="306"/>
    </location>
</feature>
<evidence type="ECO:0000313" key="7">
    <source>
        <dbReference type="EMBL" id="GAA4957010.1"/>
    </source>
</evidence>
<keyword evidence="6" id="KW-1003">Cell membrane</keyword>
<comment type="caution">
    <text evidence="7">The sequence shown here is derived from an EMBL/GenBank/DDBJ whole genome shotgun (WGS) entry which is preliminary data.</text>
</comment>
<gene>
    <name evidence="7" type="ORF">GCM10025791_41740</name>
</gene>
<name>A0AAV3U822_9ALTE</name>
<accession>A0AAV3U822</accession>
<feature type="transmembrane region" description="Helical" evidence="6">
    <location>
        <begin position="38"/>
        <end position="66"/>
    </location>
</feature>
<dbReference type="Proteomes" id="UP001409585">
    <property type="component" value="Unassembled WGS sequence"/>
</dbReference>
<dbReference type="PANTHER" id="PTHR43701">
    <property type="entry name" value="MEMBRANE TRANSPORTER PROTEIN MJ0441-RELATED"/>
    <property type="match status" value="1"/>
</dbReference>
<dbReference type="InterPro" id="IPR002781">
    <property type="entry name" value="TM_pro_TauE-like"/>
</dbReference>
<feature type="transmembrane region" description="Helical" evidence="6">
    <location>
        <begin position="230"/>
        <end position="250"/>
    </location>
</feature>
<evidence type="ECO:0000256" key="6">
    <source>
        <dbReference type="RuleBase" id="RU363041"/>
    </source>
</evidence>
<keyword evidence="8" id="KW-1185">Reference proteome</keyword>
<dbReference type="PANTHER" id="PTHR43701:SF5">
    <property type="entry name" value="MEMBRANE TRANSPORTER PROTEIN-RELATED"/>
    <property type="match status" value="1"/>
</dbReference>
<feature type="transmembrane region" description="Helical" evidence="6">
    <location>
        <begin position="12"/>
        <end position="32"/>
    </location>
</feature>
<feature type="transmembrane region" description="Helical" evidence="6">
    <location>
        <begin position="202"/>
        <end position="223"/>
    </location>
</feature>
<protein>
    <recommendedName>
        <fullName evidence="6">Probable membrane transporter protein</fullName>
    </recommendedName>
</protein>
<feature type="transmembrane region" description="Helical" evidence="6">
    <location>
        <begin position="168"/>
        <end position="196"/>
    </location>
</feature>
<evidence type="ECO:0000256" key="3">
    <source>
        <dbReference type="ARBA" id="ARBA00022692"/>
    </source>
</evidence>
<keyword evidence="4 6" id="KW-1133">Transmembrane helix</keyword>
<dbReference type="GO" id="GO:0005886">
    <property type="term" value="C:plasma membrane"/>
    <property type="evidence" value="ECO:0007669"/>
    <property type="project" value="UniProtKB-SubCell"/>
</dbReference>
<evidence type="ECO:0000256" key="2">
    <source>
        <dbReference type="ARBA" id="ARBA00009142"/>
    </source>
</evidence>
<feature type="transmembrane region" description="Helical" evidence="6">
    <location>
        <begin position="130"/>
        <end position="148"/>
    </location>
</feature>
<dbReference type="Pfam" id="PF01925">
    <property type="entry name" value="TauE"/>
    <property type="match status" value="1"/>
</dbReference>
<evidence type="ECO:0000256" key="5">
    <source>
        <dbReference type="ARBA" id="ARBA00023136"/>
    </source>
</evidence>
<dbReference type="InterPro" id="IPR051598">
    <property type="entry name" value="TSUP/Inactive_protease-like"/>
</dbReference>
<sequence length="307" mass="32661">MCNALFLRWNLARFAVFVLTGFWLLISAYFPVNALITPIAFVAAAVANATAVGGGFLFFPLFTYYFGLGPEQSIKLSLSTQAFGMTSGALSWSRSYIDGRALLLGGGAGAIGVICGTFIWVLPAGQIKPFFGWLSIVIFLVILAEIKLGRDAQRAKVQFQPNPAAAGFALMALLGGLVTAWAAIGIGEFIALYLLLVYRVRFTVAVATGVAVLAVCSVVAFVCHTQLGGIVWQFLLFTVPGVLLGGAAGAKLGKALSPWLARKFSGRVALGGFWADLVSEQGAGLKWLFSMVVLVDGVLILLHHYCW</sequence>
<evidence type="ECO:0000313" key="8">
    <source>
        <dbReference type="Proteomes" id="UP001409585"/>
    </source>
</evidence>
<keyword evidence="5 6" id="KW-0472">Membrane</keyword>
<dbReference type="EMBL" id="BAABLX010000074">
    <property type="protein sequence ID" value="GAA4957010.1"/>
    <property type="molecule type" value="Genomic_DNA"/>
</dbReference>
<keyword evidence="3 6" id="KW-0812">Transmembrane</keyword>
<dbReference type="AlphaFoldDB" id="A0AAV3U822"/>
<reference evidence="8" key="1">
    <citation type="journal article" date="2019" name="Int. J. Syst. Evol. Microbiol.">
        <title>The Global Catalogue of Microorganisms (GCM) 10K type strain sequencing project: providing services to taxonomists for standard genome sequencing and annotation.</title>
        <authorList>
            <consortium name="The Broad Institute Genomics Platform"/>
            <consortium name="The Broad Institute Genome Sequencing Center for Infectious Disease"/>
            <person name="Wu L."/>
            <person name="Ma J."/>
        </authorList>
    </citation>
    <scope>NUCLEOTIDE SEQUENCE [LARGE SCALE GENOMIC DNA]</scope>
    <source>
        <strain evidence="8">JCM 19134</strain>
    </source>
</reference>
<organism evidence="7 8">
    <name type="scientific">Halioxenophilus aromaticivorans</name>
    <dbReference type="NCBI Taxonomy" id="1306992"/>
    <lineage>
        <taxon>Bacteria</taxon>
        <taxon>Pseudomonadati</taxon>
        <taxon>Pseudomonadota</taxon>
        <taxon>Gammaproteobacteria</taxon>
        <taxon>Alteromonadales</taxon>
        <taxon>Alteromonadaceae</taxon>
        <taxon>Halioxenophilus</taxon>
    </lineage>
</organism>
<proteinExistence type="inferred from homology"/>